<dbReference type="Gene3D" id="1.10.8.10">
    <property type="entry name" value="DNA helicase RuvA subunit, C-terminal domain"/>
    <property type="match status" value="1"/>
</dbReference>
<dbReference type="InterPro" id="IPR002052">
    <property type="entry name" value="DNA_methylase_N6_adenine_CS"/>
</dbReference>
<feature type="domain" description="Methyltransferase small" evidence="6">
    <location>
        <begin position="110"/>
        <end position="193"/>
    </location>
</feature>
<dbReference type="Pfam" id="PF17827">
    <property type="entry name" value="PrmC_N"/>
    <property type="match status" value="1"/>
</dbReference>
<keyword evidence="9" id="KW-1185">Reference proteome</keyword>
<accession>A0A399SNU8</accession>
<dbReference type="Gene3D" id="3.40.50.150">
    <property type="entry name" value="Vaccinia Virus protein VP39"/>
    <property type="match status" value="1"/>
</dbReference>
<dbReference type="GO" id="GO:0102559">
    <property type="term" value="F:peptide chain release factor N(5)-glutamine methyltransferase activity"/>
    <property type="evidence" value="ECO:0007669"/>
    <property type="project" value="UniProtKB-EC"/>
</dbReference>
<dbReference type="Proteomes" id="UP000265926">
    <property type="component" value="Unassembled WGS sequence"/>
</dbReference>
<proteinExistence type="predicted"/>
<comment type="caution">
    <text evidence="8">The sequence shown here is derived from an EMBL/GenBank/DDBJ whole genome shotgun (WGS) entry which is preliminary data.</text>
</comment>
<dbReference type="SUPFAM" id="SSF53335">
    <property type="entry name" value="S-adenosyl-L-methionine-dependent methyltransferases"/>
    <property type="match status" value="1"/>
</dbReference>
<dbReference type="PROSITE" id="PS00092">
    <property type="entry name" value="N6_MTASE"/>
    <property type="match status" value="1"/>
</dbReference>
<dbReference type="PANTHER" id="PTHR18895">
    <property type="entry name" value="HEMK METHYLTRANSFERASE"/>
    <property type="match status" value="1"/>
</dbReference>
<dbReference type="CDD" id="cd02440">
    <property type="entry name" value="AdoMet_MTases"/>
    <property type="match status" value="1"/>
</dbReference>
<comment type="catalytic activity">
    <reaction evidence="5">
        <text>L-glutaminyl-[peptide chain release factor] + S-adenosyl-L-methionine = N(5)-methyl-L-glutaminyl-[peptide chain release factor] + S-adenosyl-L-homocysteine + H(+)</text>
        <dbReference type="Rhea" id="RHEA:42896"/>
        <dbReference type="Rhea" id="RHEA-COMP:10271"/>
        <dbReference type="Rhea" id="RHEA-COMP:10272"/>
        <dbReference type="ChEBI" id="CHEBI:15378"/>
        <dbReference type="ChEBI" id="CHEBI:30011"/>
        <dbReference type="ChEBI" id="CHEBI:57856"/>
        <dbReference type="ChEBI" id="CHEBI:59789"/>
        <dbReference type="ChEBI" id="CHEBI:61891"/>
        <dbReference type="EC" id="2.1.1.297"/>
    </reaction>
</comment>
<evidence type="ECO:0000259" key="6">
    <source>
        <dbReference type="Pfam" id="PF05175"/>
    </source>
</evidence>
<dbReference type="InterPro" id="IPR029063">
    <property type="entry name" value="SAM-dependent_MTases_sf"/>
</dbReference>
<dbReference type="EC" id="2.1.1.297" evidence="1"/>
<dbReference type="InterPro" id="IPR050320">
    <property type="entry name" value="N5-glutamine_MTase"/>
</dbReference>
<dbReference type="RefSeq" id="WP_119440407.1">
    <property type="nucleotide sequence ID" value="NZ_QWGR01000028.1"/>
</dbReference>
<dbReference type="InterPro" id="IPR004556">
    <property type="entry name" value="HemK-like"/>
</dbReference>
<reference evidence="8 9" key="1">
    <citation type="submission" date="2018-08" db="EMBL/GenBank/DDBJ databases">
        <title>Pallidiluteibacterium maritimus gen. nov., sp. nov., isolated from coastal sediment.</title>
        <authorList>
            <person name="Zhou L.Y."/>
        </authorList>
    </citation>
    <scope>NUCLEOTIDE SEQUENCE [LARGE SCALE GENOMIC DNA]</scope>
    <source>
        <strain evidence="8 9">XSD2</strain>
    </source>
</reference>
<sequence>MRTTIQYIESELKDFYPPSEISAFVRLIMESVFALSYTDMILQKDRVFHAEEQESVRKVVERLKTYEPLQYILGETEFYGLKLKVNPAVLIPRPETEELVNWILESSVAENARILDVGTGSGCIALALKAGAPKAVVQGVDISDEALQTAKANARLNKLEVEFSKADILNWKEYSWTVQNVIVSNPPYVRESEKLQMEANVLKYEPEGALFVSDGDALVFYRTIAEMALTYLVPGGYLFFEINENLGQEMIEMLHSMGFSEILLRKDINGRNRMMRCCR</sequence>
<dbReference type="InterPro" id="IPR040758">
    <property type="entry name" value="PrmC_N"/>
</dbReference>
<evidence type="ECO:0000256" key="1">
    <source>
        <dbReference type="ARBA" id="ARBA00012771"/>
    </source>
</evidence>
<evidence type="ECO:0000259" key="7">
    <source>
        <dbReference type="Pfam" id="PF17827"/>
    </source>
</evidence>
<dbReference type="AlphaFoldDB" id="A0A399SNU8"/>
<keyword evidence="3 8" id="KW-0808">Transferase</keyword>
<evidence type="ECO:0000313" key="8">
    <source>
        <dbReference type="EMBL" id="RIJ45350.1"/>
    </source>
</evidence>
<dbReference type="Pfam" id="PF05175">
    <property type="entry name" value="MTS"/>
    <property type="match status" value="1"/>
</dbReference>
<dbReference type="InterPro" id="IPR019874">
    <property type="entry name" value="RF_methyltr_PrmC"/>
</dbReference>
<evidence type="ECO:0000256" key="4">
    <source>
        <dbReference type="ARBA" id="ARBA00022691"/>
    </source>
</evidence>
<evidence type="ECO:0000256" key="5">
    <source>
        <dbReference type="ARBA" id="ARBA00048391"/>
    </source>
</evidence>
<gene>
    <name evidence="8" type="primary">prmC</name>
    <name evidence="8" type="ORF">D1614_23285</name>
</gene>
<evidence type="ECO:0000313" key="9">
    <source>
        <dbReference type="Proteomes" id="UP000265926"/>
    </source>
</evidence>
<protein>
    <recommendedName>
        <fullName evidence="1">peptide chain release factor N(5)-glutamine methyltransferase</fullName>
        <ecNumber evidence="1">2.1.1.297</ecNumber>
    </recommendedName>
</protein>
<dbReference type="EMBL" id="QWGR01000028">
    <property type="protein sequence ID" value="RIJ45350.1"/>
    <property type="molecule type" value="Genomic_DNA"/>
</dbReference>
<evidence type="ECO:0000256" key="2">
    <source>
        <dbReference type="ARBA" id="ARBA00022603"/>
    </source>
</evidence>
<name>A0A399SNU8_9BACT</name>
<dbReference type="PANTHER" id="PTHR18895:SF74">
    <property type="entry name" value="MTRF1L RELEASE FACTOR GLUTAMINE METHYLTRANSFERASE"/>
    <property type="match status" value="1"/>
</dbReference>
<organism evidence="8 9">
    <name type="scientific">Maribellus luteus</name>
    <dbReference type="NCBI Taxonomy" id="2305463"/>
    <lineage>
        <taxon>Bacteria</taxon>
        <taxon>Pseudomonadati</taxon>
        <taxon>Bacteroidota</taxon>
        <taxon>Bacteroidia</taxon>
        <taxon>Marinilabiliales</taxon>
        <taxon>Prolixibacteraceae</taxon>
        <taxon>Maribellus</taxon>
    </lineage>
</organism>
<dbReference type="NCBIfam" id="TIGR00536">
    <property type="entry name" value="hemK_fam"/>
    <property type="match status" value="1"/>
</dbReference>
<dbReference type="GO" id="GO:0032259">
    <property type="term" value="P:methylation"/>
    <property type="evidence" value="ECO:0007669"/>
    <property type="project" value="UniProtKB-KW"/>
</dbReference>
<dbReference type="InterPro" id="IPR007848">
    <property type="entry name" value="Small_mtfrase_dom"/>
</dbReference>
<dbReference type="GO" id="GO:0003676">
    <property type="term" value="F:nucleic acid binding"/>
    <property type="evidence" value="ECO:0007669"/>
    <property type="project" value="InterPro"/>
</dbReference>
<dbReference type="OrthoDB" id="9800643at2"/>
<evidence type="ECO:0000256" key="3">
    <source>
        <dbReference type="ARBA" id="ARBA00022679"/>
    </source>
</evidence>
<feature type="domain" description="Release factor glutamine methyltransferase N-terminal" evidence="7">
    <location>
        <begin position="5"/>
        <end position="74"/>
    </location>
</feature>
<dbReference type="NCBIfam" id="TIGR03534">
    <property type="entry name" value="RF_mod_PrmC"/>
    <property type="match status" value="1"/>
</dbReference>
<keyword evidence="4" id="KW-0949">S-adenosyl-L-methionine</keyword>
<keyword evidence="2 8" id="KW-0489">Methyltransferase</keyword>